<dbReference type="Pfam" id="PF00512">
    <property type="entry name" value="HisKA"/>
    <property type="match status" value="1"/>
</dbReference>
<dbReference type="CDD" id="cd00082">
    <property type="entry name" value="HisKA"/>
    <property type="match status" value="1"/>
</dbReference>
<dbReference type="PROSITE" id="PS50894">
    <property type="entry name" value="HPT"/>
    <property type="match status" value="1"/>
</dbReference>
<dbReference type="InterPro" id="IPR000700">
    <property type="entry name" value="PAS-assoc_C"/>
</dbReference>
<dbReference type="InterPro" id="IPR000014">
    <property type="entry name" value="PAS"/>
</dbReference>
<dbReference type="InterPro" id="IPR003018">
    <property type="entry name" value="GAF"/>
</dbReference>
<evidence type="ECO:0000256" key="6">
    <source>
        <dbReference type="ARBA" id="ARBA00022777"/>
    </source>
</evidence>
<name>A0A8J3D6S7_9BACT</name>
<gene>
    <name evidence="18" type="ORF">GCM10007390_10130</name>
</gene>
<dbReference type="CDD" id="cd17546">
    <property type="entry name" value="REC_hyHK_CKI1_RcsC-like"/>
    <property type="match status" value="1"/>
</dbReference>
<evidence type="ECO:0000259" key="17">
    <source>
        <dbReference type="PROSITE" id="PS50894"/>
    </source>
</evidence>
<dbReference type="InterPro" id="IPR008207">
    <property type="entry name" value="Sig_transdc_His_kin_Hpt_dom"/>
</dbReference>
<feature type="domain" description="PAC" evidence="16">
    <location>
        <begin position="84"/>
        <end position="136"/>
    </location>
</feature>
<sequence>METLTSSVDWKSVNTTLEHLRLIGITLDLDLVIQSVSPYLLRKTGWEEADLLGKNLLDTLIPEASRDEVKDLLEDGVYRDVRIDRREIPLRTKTGSLRTVTINSFLVRKEEGFPVSFTIVGDDITRRLRMESALSRSNGQLQDLVDNTSDVIQLITLDGKFIFVNRAWREVVGYTQDEISAITLYDILHPDYKQSTLDQLARIQRGEPVPDFETVFLSKGGRKLFLTGSVTCRYDHGKPTAYRCILHDFTEKIRAERAQKLYYSIANWTISTDNLEELYGNIHEELGKIIDVRNFFIALYDQSKSFLYFPYYVDEYFQGLRFTKRRLGNGLTEYAIASNRPLFLYHEDIEQLARTNSLYLYGTTPEVLLTVPLRIGDRVTGIIGVKSYDNPNNYDARDLELLEFISGQVALAIARKQSEEELAKYAARLNAIFDSSSHLIWSVNKSLQLTSFNKNYSNLIESQLNTAPALYVSTEKLGWRMMSPDNRRELERRYRDAFRGKLQYFEMKIHTREATELWFEFYLNPILFEGGVIEEVSGIARDVTRRKNAELSLRQSEEVFRGIFVNLQDIYCRMDRQGIITMISPSVLKRTGYTAEEVLGRPITDFFDDRQLIHRALMKLRRDGSLRNIEGNLRVKGGNIRQFMFNMLMFNDEHGRPSEIAVLARDITALKRNELELLKAKEQAEHSLKVKEGFLANMSHEIRTPMNGVIGMVDLLINTKLDDEQRDYIQTVKRSSETLLHILNDILDLSKIEAGKMALHELPLSLEELMEKLVSLFAQTARNKGNTLTYKLGPKLPKYVIADQTRLLQILSNLTSNALKFTENGEVRINVKLEKKTGKTNLIKVEVYDSGIGISEEDQQMLFTSFTQLDNSSQKSYGGTGLGLAISKQLCQLMNGDIGVVSETDEGSMFWFTFEAKETAIAPSSVIEKEEEAFIDDIFESYHPTILLVDDNMVNRKVASEILKKSGCVVDTAESGFEAMEKMERVMASPDEYYDIVFMDIQMPDMDGVETTQKLREKYGKGTPDNPFPPVVAMTAYSMKEDRERFLSQGMDDYVAKPIRAQKLIAKVQELIGKVPDRQMTDKQLALAKEIALPVLDREIVNQLKQIGGKELVLSVYDDFVNESNELVGEALTAYEQNDIPTVKSHLHTLKGSAGTVGVMQVADIARDAEGRLKTNDTSTLAKALPELQLAYGKFLENYKVWLDEWL</sequence>
<evidence type="ECO:0000256" key="2">
    <source>
        <dbReference type="ARBA" id="ARBA00012438"/>
    </source>
</evidence>
<comment type="caution">
    <text evidence="18">The sequence shown here is derived from an EMBL/GenBank/DDBJ whole genome shotgun (WGS) entry which is preliminary data.</text>
</comment>
<dbReference type="FunFam" id="3.30.565.10:FF:000010">
    <property type="entry name" value="Sensor histidine kinase RcsC"/>
    <property type="match status" value="1"/>
</dbReference>
<dbReference type="PROSITE" id="PS50112">
    <property type="entry name" value="PAS"/>
    <property type="match status" value="3"/>
</dbReference>
<dbReference type="CDD" id="cd00130">
    <property type="entry name" value="PAS"/>
    <property type="match status" value="3"/>
</dbReference>
<keyword evidence="3 12" id="KW-0597">Phosphoprotein</keyword>
<accession>A0A8J3D6S7</accession>
<evidence type="ECO:0000313" key="19">
    <source>
        <dbReference type="Proteomes" id="UP000598271"/>
    </source>
</evidence>
<dbReference type="InterPro" id="IPR004358">
    <property type="entry name" value="Sig_transdc_His_kin-like_C"/>
</dbReference>
<dbReference type="Pfam" id="PF13185">
    <property type="entry name" value="GAF_2"/>
    <property type="match status" value="1"/>
</dbReference>
<evidence type="ECO:0000256" key="4">
    <source>
        <dbReference type="ARBA" id="ARBA00022679"/>
    </source>
</evidence>
<comment type="catalytic activity">
    <reaction evidence="1">
        <text>ATP + protein L-histidine = ADP + protein N-phospho-L-histidine.</text>
        <dbReference type="EC" id="2.7.13.3"/>
    </reaction>
</comment>
<evidence type="ECO:0000259" key="15">
    <source>
        <dbReference type="PROSITE" id="PS50112"/>
    </source>
</evidence>
<organism evidence="18 19">
    <name type="scientific">Persicitalea jodogahamensis</name>
    <dbReference type="NCBI Taxonomy" id="402147"/>
    <lineage>
        <taxon>Bacteria</taxon>
        <taxon>Pseudomonadati</taxon>
        <taxon>Bacteroidota</taxon>
        <taxon>Cytophagia</taxon>
        <taxon>Cytophagales</taxon>
        <taxon>Spirosomataceae</taxon>
        <taxon>Persicitalea</taxon>
    </lineage>
</organism>
<dbReference type="NCBIfam" id="TIGR00229">
    <property type="entry name" value="sensory_box"/>
    <property type="match status" value="3"/>
</dbReference>
<dbReference type="Proteomes" id="UP000598271">
    <property type="component" value="Unassembled WGS sequence"/>
</dbReference>
<feature type="domain" description="PAC" evidence="16">
    <location>
        <begin position="503"/>
        <end position="555"/>
    </location>
</feature>
<dbReference type="InterPro" id="IPR036097">
    <property type="entry name" value="HisK_dim/P_sf"/>
</dbReference>
<feature type="modified residue" description="4-aspartylphosphate" evidence="12">
    <location>
        <position position="1000"/>
    </location>
</feature>
<dbReference type="GO" id="GO:0005524">
    <property type="term" value="F:ATP binding"/>
    <property type="evidence" value="ECO:0007669"/>
    <property type="project" value="UniProtKB-KW"/>
</dbReference>
<dbReference type="InterPro" id="IPR003661">
    <property type="entry name" value="HisK_dim/P_dom"/>
</dbReference>
<dbReference type="Gene3D" id="1.20.120.160">
    <property type="entry name" value="HPT domain"/>
    <property type="match status" value="1"/>
</dbReference>
<dbReference type="PROSITE" id="PS50113">
    <property type="entry name" value="PAC"/>
    <property type="match status" value="3"/>
</dbReference>
<dbReference type="SUPFAM" id="SSF52172">
    <property type="entry name" value="CheY-like"/>
    <property type="match status" value="1"/>
</dbReference>
<dbReference type="SMART" id="SM00091">
    <property type="entry name" value="PAS"/>
    <property type="match status" value="4"/>
</dbReference>
<keyword evidence="4" id="KW-0808">Transferase</keyword>
<evidence type="ECO:0000256" key="12">
    <source>
        <dbReference type="PROSITE-ProRule" id="PRU00169"/>
    </source>
</evidence>
<dbReference type="Gene3D" id="3.30.565.10">
    <property type="entry name" value="Histidine kinase-like ATPase, C-terminal domain"/>
    <property type="match status" value="1"/>
</dbReference>
<keyword evidence="19" id="KW-1185">Reference proteome</keyword>
<dbReference type="CDD" id="cd00088">
    <property type="entry name" value="HPT"/>
    <property type="match status" value="1"/>
</dbReference>
<dbReference type="InterPro" id="IPR035965">
    <property type="entry name" value="PAS-like_dom_sf"/>
</dbReference>
<dbReference type="PROSITE" id="PS50109">
    <property type="entry name" value="HIS_KIN"/>
    <property type="match status" value="1"/>
</dbReference>
<dbReference type="PANTHER" id="PTHR45339:SF5">
    <property type="entry name" value="HISTIDINE KINASE"/>
    <property type="match status" value="1"/>
</dbReference>
<dbReference type="CDD" id="cd16922">
    <property type="entry name" value="HATPase_EvgS-ArcB-TorS-like"/>
    <property type="match status" value="1"/>
</dbReference>
<dbReference type="Pfam" id="PF01627">
    <property type="entry name" value="Hpt"/>
    <property type="match status" value="1"/>
</dbReference>
<dbReference type="EC" id="2.7.13.3" evidence="2"/>
<dbReference type="SUPFAM" id="SSF55874">
    <property type="entry name" value="ATPase domain of HSP90 chaperone/DNA topoisomerase II/histidine kinase"/>
    <property type="match status" value="1"/>
</dbReference>
<dbReference type="InterPro" id="IPR003594">
    <property type="entry name" value="HATPase_dom"/>
</dbReference>
<feature type="domain" description="HPt" evidence="17">
    <location>
        <begin position="1109"/>
        <end position="1206"/>
    </location>
</feature>
<dbReference type="InterPro" id="IPR005467">
    <property type="entry name" value="His_kinase_dom"/>
</dbReference>
<dbReference type="InterPro" id="IPR029016">
    <property type="entry name" value="GAF-like_dom_sf"/>
</dbReference>
<dbReference type="InterPro" id="IPR036890">
    <property type="entry name" value="HATPase_C_sf"/>
</dbReference>
<dbReference type="SMART" id="SM00388">
    <property type="entry name" value="HisKA"/>
    <property type="match status" value="1"/>
</dbReference>
<evidence type="ECO:0000259" key="13">
    <source>
        <dbReference type="PROSITE" id="PS50109"/>
    </source>
</evidence>
<comment type="subunit">
    <text evidence="9">At low DSF concentrations, interacts with RpfF.</text>
</comment>
<evidence type="ECO:0000259" key="14">
    <source>
        <dbReference type="PROSITE" id="PS50110"/>
    </source>
</evidence>
<dbReference type="SUPFAM" id="SSF55781">
    <property type="entry name" value="GAF domain-like"/>
    <property type="match status" value="1"/>
</dbReference>
<evidence type="ECO:0000256" key="7">
    <source>
        <dbReference type="ARBA" id="ARBA00022840"/>
    </source>
</evidence>
<protein>
    <recommendedName>
        <fullName evidence="10">Sensory/regulatory protein RpfC</fullName>
        <ecNumber evidence="2">2.7.13.3</ecNumber>
    </recommendedName>
</protein>
<dbReference type="RefSeq" id="WP_189563246.1">
    <property type="nucleotide sequence ID" value="NZ_BMXF01000001.1"/>
</dbReference>
<dbReference type="Gene3D" id="1.10.287.130">
    <property type="match status" value="1"/>
</dbReference>
<dbReference type="SMART" id="SM00086">
    <property type="entry name" value="PAC"/>
    <property type="match status" value="4"/>
</dbReference>
<evidence type="ECO:0000256" key="9">
    <source>
        <dbReference type="ARBA" id="ARBA00064003"/>
    </source>
</evidence>
<feature type="domain" description="PAS" evidence="15">
    <location>
        <begin position="25"/>
        <end position="80"/>
    </location>
</feature>
<dbReference type="AlphaFoldDB" id="A0A8J3D6S7"/>
<dbReference type="InterPro" id="IPR011006">
    <property type="entry name" value="CheY-like_superfamily"/>
</dbReference>
<keyword evidence="8" id="KW-0902">Two-component regulatory system</keyword>
<feature type="domain" description="PAS" evidence="15">
    <location>
        <begin position="137"/>
        <end position="207"/>
    </location>
</feature>
<dbReference type="Gene3D" id="3.30.450.40">
    <property type="match status" value="1"/>
</dbReference>
<feature type="domain" description="PAC" evidence="16">
    <location>
        <begin position="627"/>
        <end position="679"/>
    </location>
</feature>
<evidence type="ECO:0000256" key="10">
    <source>
        <dbReference type="ARBA" id="ARBA00068150"/>
    </source>
</evidence>
<dbReference type="GO" id="GO:0005886">
    <property type="term" value="C:plasma membrane"/>
    <property type="evidence" value="ECO:0007669"/>
    <property type="project" value="UniProtKB-SubCell"/>
</dbReference>
<dbReference type="SMART" id="SM00065">
    <property type="entry name" value="GAF"/>
    <property type="match status" value="1"/>
</dbReference>
<dbReference type="InterPro" id="IPR036641">
    <property type="entry name" value="HPT_dom_sf"/>
</dbReference>
<dbReference type="Gene3D" id="3.40.50.2300">
    <property type="match status" value="1"/>
</dbReference>
<dbReference type="PROSITE" id="PS50110">
    <property type="entry name" value="RESPONSE_REGULATORY"/>
    <property type="match status" value="1"/>
</dbReference>
<dbReference type="SUPFAM" id="SSF47384">
    <property type="entry name" value="Homodimeric domain of signal transducing histidine kinase"/>
    <property type="match status" value="1"/>
</dbReference>
<dbReference type="PANTHER" id="PTHR45339">
    <property type="entry name" value="HYBRID SIGNAL TRANSDUCTION HISTIDINE KINASE J"/>
    <property type="match status" value="1"/>
</dbReference>
<dbReference type="Pfam" id="PF00989">
    <property type="entry name" value="PAS"/>
    <property type="match status" value="1"/>
</dbReference>
<evidence type="ECO:0000256" key="5">
    <source>
        <dbReference type="ARBA" id="ARBA00022741"/>
    </source>
</evidence>
<dbReference type="PRINTS" id="PR00344">
    <property type="entry name" value="BCTRLSENSOR"/>
</dbReference>
<dbReference type="InterPro" id="IPR013767">
    <property type="entry name" value="PAS_fold"/>
</dbReference>
<dbReference type="EMBL" id="BMXF01000001">
    <property type="protein sequence ID" value="GHB58615.1"/>
    <property type="molecule type" value="Genomic_DNA"/>
</dbReference>
<dbReference type="SMART" id="SM00448">
    <property type="entry name" value="REC"/>
    <property type="match status" value="1"/>
</dbReference>
<reference evidence="18 19" key="1">
    <citation type="journal article" date="2014" name="Int. J. Syst. Evol. Microbiol.">
        <title>Complete genome sequence of Corynebacterium casei LMG S-19264T (=DSM 44701T), isolated from a smear-ripened cheese.</title>
        <authorList>
            <consortium name="US DOE Joint Genome Institute (JGI-PGF)"/>
            <person name="Walter F."/>
            <person name="Albersmeier A."/>
            <person name="Kalinowski J."/>
            <person name="Ruckert C."/>
        </authorList>
    </citation>
    <scope>NUCLEOTIDE SEQUENCE [LARGE SCALE GENOMIC DNA]</scope>
    <source>
        <strain evidence="18 19">KCTC 12866</strain>
    </source>
</reference>
<dbReference type="SUPFAM" id="SSF47226">
    <property type="entry name" value="Histidine-containing phosphotransfer domain, HPT domain"/>
    <property type="match status" value="1"/>
</dbReference>
<feature type="modified residue" description="Phosphohistidine" evidence="11">
    <location>
        <position position="1148"/>
    </location>
</feature>
<evidence type="ECO:0000256" key="3">
    <source>
        <dbReference type="ARBA" id="ARBA00022553"/>
    </source>
</evidence>
<dbReference type="FunFam" id="1.10.287.130:FF:000002">
    <property type="entry name" value="Two-component osmosensing histidine kinase"/>
    <property type="match status" value="1"/>
</dbReference>
<evidence type="ECO:0000313" key="18">
    <source>
        <dbReference type="EMBL" id="GHB58615.1"/>
    </source>
</evidence>
<dbReference type="Pfam" id="PF02518">
    <property type="entry name" value="HATPase_c"/>
    <property type="match status" value="1"/>
</dbReference>
<feature type="domain" description="Response regulatory" evidence="14">
    <location>
        <begin position="945"/>
        <end position="1072"/>
    </location>
</feature>
<evidence type="ECO:0000256" key="11">
    <source>
        <dbReference type="PROSITE-ProRule" id="PRU00110"/>
    </source>
</evidence>
<keyword evidence="6" id="KW-0418">Kinase</keyword>
<dbReference type="Pfam" id="PF00072">
    <property type="entry name" value="Response_reg"/>
    <property type="match status" value="1"/>
</dbReference>
<feature type="domain" description="PAS" evidence="15">
    <location>
        <begin position="556"/>
        <end position="607"/>
    </location>
</feature>
<keyword evidence="7" id="KW-0067">ATP-binding</keyword>
<dbReference type="SUPFAM" id="SSF55785">
    <property type="entry name" value="PYP-like sensor domain (PAS domain)"/>
    <property type="match status" value="4"/>
</dbReference>
<feature type="domain" description="Histidine kinase" evidence="13">
    <location>
        <begin position="697"/>
        <end position="918"/>
    </location>
</feature>
<proteinExistence type="predicted"/>
<dbReference type="GO" id="GO:0000155">
    <property type="term" value="F:phosphorelay sensor kinase activity"/>
    <property type="evidence" value="ECO:0007669"/>
    <property type="project" value="InterPro"/>
</dbReference>
<dbReference type="Gene3D" id="3.30.450.20">
    <property type="entry name" value="PAS domain"/>
    <property type="match status" value="4"/>
</dbReference>
<evidence type="ECO:0000259" key="16">
    <source>
        <dbReference type="PROSITE" id="PS50113"/>
    </source>
</evidence>
<dbReference type="SMART" id="SM00387">
    <property type="entry name" value="HATPase_c"/>
    <property type="match status" value="1"/>
</dbReference>
<keyword evidence="5" id="KW-0547">Nucleotide-binding</keyword>
<evidence type="ECO:0000256" key="1">
    <source>
        <dbReference type="ARBA" id="ARBA00000085"/>
    </source>
</evidence>
<dbReference type="InterPro" id="IPR001610">
    <property type="entry name" value="PAC"/>
</dbReference>
<dbReference type="Pfam" id="PF13426">
    <property type="entry name" value="PAS_9"/>
    <property type="match status" value="3"/>
</dbReference>
<evidence type="ECO:0000256" key="8">
    <source>
        <dbReference type="ARBA" id="ARBA00023012"/>
    </source>
</evidence>
<dbReference type="InterPro" id="IPR001789">
    <property type="entry name" value="Sig_transdc_resp-reg_receiver"/>
</dbReference>